<reference evidence="4" key="1">
    <citation type="submission" date="2021-04" db="EMBL/GenBank/DDBJ databases">
        <title>Microbacterium tenobrionis sp. nov. and Microbacterium allomyrinae sp. nov., isolated from larvae of Tenobrio molitor and Allomyrina dichotoma, respectively.</title>
        <authorList>
            <person name="Lee S.D."/>
        </authorList>
    </citation>
    <scope>NUCLEOTIDE SEQUENCE</scope>
    <source>
        <strain evidence="4">YMB-B2</strain>
    </source>
</reference>
<evidence type="ECO:0000256" key="1">
    <source>
        <dbReference type="SAM" id="MobiDB-lite"/>
    </source>
</evidence>
<feature type="region of interest" description="Disordered" evidence="1">
    <location>
        <begin position="27"/>
        <end position="46"/>
    </location>
</feature>
<feature type="signal peptide" evidence="2">
    <location>
        <begin position="1"/>
        <end position="21"/>
    </location>
</feature>
<dbReference type="Proteomes" id="UP001139289">
    <property type="component" value="Unassembled WGS sequence"/>
</dbReference>
<keyword evidence="5" id="KW-1185">Reference proteome</keyword>
<dbReference type="InterPro" id="IPR000914">
    <property type="entry name" value="SBP_5_dom"/>
</dbReference>
<accession>A0A9X1S118</accession>
<name>A0A9X1S118_9MICO</name>
<dbReference type="PROSITE" id="PS51257">
    <property type="entry name" value="PROKAR_LIPOPROTEIN"/>
    <property type="match status" value="1"/>
</dbReference>
<protein>
    <submittedName>
        <fullName evidence="4">ABC transporter family substrate-binding protein</fullName>
    </submittedName>
</protein>
<dbReference type="Gene3D" id="3.90.76.10">
    <property type="entry name" value="Dipeptide-binding Protein, Domain 1"/>
    <property type="match status" value="1"/>
</dbReference>
<dbReference type="SUPFAM" id="SSF53850">
    <property type="entry name" value="Periplasmic binding protein-like II"/>
    <property type="match status" value="1"/>
</dbReference>
<evidence type="ECO:0000259" key="3">
    <source>
        <dbReference type="Pfam" id="PF00496"/>
    </source>
</evidence>
<dbReference type="PIRSF" id="PIRSF002741">
    <property type="entry name" value="MppA"/>
    <property type="match status" value="1"/>
</dbReference>
<evidence type="ECO:0000256" key="2">
    <source>
        <dbReference type="SAM" id="SignalP"/>
    </source>
</evidence>
<evidence type="ECO:0000313" key="4">
    <source>
        <dbReference type="EMBL" id="MCC2029832.1"/>
    </source>
</evidence>
<dbReference type="Gene3D" id="3.40.190.10">
    <property type="entry name" value="Periplasmic binding protein-like II"/>
    <property type="match status" value="1"/>
</dbReference>
<proteinExistence type="predicted"/>
<dbReference type="EMBL" id="JAGTTM010000003">
    <property type="protein sequence ID" value="MCC2029832.1"/>
    <property type="molecule type" value="Genomic_DNA"/>
</dbReference>
<dbReference type="GO" id="GO:0043190">
    <property type="term" value="C:ATP-binding cassette (ABC) transporter complex"/>
    <property type="evidence" value="ECO:0007669"/>
    <property type="project" value="InterPro"/>
</dbReference>
<dbReference type="CDD" id="cd08501">
    <property type="entry name" value="PBP2_Lpqw"/>
    <property type="match status" value="1"/>
</dbReference>
<sequence length="569" mass="62728">MKQHKLMGAIAFSGALALALAGCASSGNDGGSGDGGNEPTETAFADYNPQPRENLQTGGEVRFPINEIPEQLNAFNGDASADTARVAAWYMPQILLQEDDGTPYKNDAYLDEWKIDTVDGNTQITFTFTDDAHWNDGTDMDWTAIEATWKANNGTNEEFNPNATDGYKAITSVEQGDSAKTAIVKFDGEFAWPEMPFLTGIIHPALADPETFNTAMIDNPHPEWGAGPYKVDEFDANSEYISFVPNEEWWGNEPLLDKVSFQGMEASASINAFKADEIDMVGVSTKDRLEQVKDMEDITIYRSTQTANTLIQVDAEKPQFSDVKVREAFFKAINIDQQKQIAWNGLDYEEEPAGSLTLFPFQPGYSNALAEAGWEYNPDDAKALLDEAGWTEGEDGIREKDGEKLSVVYPVWSDDATAEALAKALQQQMKEVGIDFQIDVRPSTDFSADYTSKNWDVSSLRFTSSDPFGAAWFCQLYCMDMGLNLSGVQNEETDQRIHDEVESLPTAEEQTAAAMKLEAEIFQEWGLIPLYNGPSISAVKTGLANLTPEPYVGLDGFGVQPVENVGWEK</sequence>
<gene>
    <name evidence="4" type="ORF">KEC56_09940</name>
</gene>
<keyword evidence="2" id="KW-0732">Signal</keyword>
<dbReference type="AlphaFoldDB" id="A0A9X1S118"/>
<dbReference type="GO" id="GO:1904680">
    <property type="term" value="F:peptide transmembrane transporter activity"/>
    <property type="evidence" value="ECO:0007669"/>
    <property type="project" value="TreeGrafter"/>
</dbReference>
<feature type="domain" description="Solute-binding protein family 5" evidence="3">
    <location>
        <begin position="116"/>
        <end position="472"/>
    </location>
</feature>
<dbReference type="Pfam" id="PF00496">
    <property type="entry name" value="SBP_bac_5"/>
    <property type="match status" value="1"/>
</dbReference>
<dbReference type="GO" id="GO:0042597">
    <property type="term" value="C:periplasmic space"/>
    <property type="evidence" value="ECO:0007669"/>
    <property type="project" value="UniProtKB-ARBA"/>
</dbReference>
<feature type="chain" id="PRO_5040839488" evidence="2">
    <location>
        <begin position="22"/>
        <end position="569"/>
    </location>
</feature>
<dbReference type="InterPro" id="IPR039424">
    <property type="entry name" value="SBP_5"/>
</dbReference>
<comment type="caution">
    <text evidence="4">The sequence shown here is derived from an EMBL/GenBank/DDBJ whole genome shotgun (WGS) entry which is preliminary data.</text>
</comment>
<dbReference type="PANTHER" id="PTHR30290">
    <property type="entry name" value="PERIPLASMIC BINDING COMPONENT OF ABC TRANSPORTER"/>
    <property type="match status" value="1"/>
</dbReference>
<dbReference type="InterPro" id="IPR030678">
    <property type="entry name" value="Peptide/Ni-bd"/>
</dbReference>
<dbReference type="RefSeq" id="WP_227530838.1">
    <property type="nucleotide sequence ID" value="NZ_JAGTTM010000003.1"/>
</dbReference>
<evidence type="ECO:0000313" key="5">
    <source>
        <dbReference type="Proteomes" id="UP001139289"/>
    </source>
</evidence>
<dbReference type="Gene3D" id="3.10.105.10">
    <property type="entry name" value="Dipeptide-binding Protein, Domain 3"/>
    <property type="match status" value="1"/>
</dbReference>
<dbReference type="GO" id="GO:0015833">
    <property type="term" value="P:peptide transport"/>
    <property type="evidence" value="ECO:0007669"/>
    <property type="project" value="TreeGrafter"/>
</dbReference>
<organism evidence="4 5">
    <name type="scientific">Microbacterium tenebrionis</name>
    <dbReference type="NCBI Taxonomy" id="2830665"/>
    <lineage>
        <taxon>Bacteria</taxon>
        <taxon>Bacillati</taxon>
        <taxon>Actinomycetota</taxon>
        <taxon>Actinomycetes</taxon>
        <taxon>Micrococcales</taxon>
        <taxon>Microbacteriaceae</taxon>
        <taxon>Microbacterium</taxon>
    </lineage>
</organism>
<dbReference type="PANTHER" id="PTHR30290:SF65">
    <property type="entry name" value="MONOACYL PHOSPHATIDYLINOSITOL TETRAMANNOSIDE-BINDING PROTEIN LPQW-RELATED"/>
    <property type="match status" value="1"/>
</dbReference>